<evidence type="ECO:0000313" key="2">
    <source>
        <dbReference type="EMBL" id="CAK9260643.1"/>
    </source>
</evidence>
<dbReference type="Proteomes" id="UP001497444">
    <property type="component" value="Chromosome 13"/>
</dbReference>
<feature type="region of interest" description="Disordered" evidence="1">
    <location>
        <begin position="92"/>
        <end position="122"/>
    </location>
</feature>
<protein>
    <submittedName>
        <fullName evidence="2">Uncharacterized protein</fullName>
    </submittedName>
</protein>
<keyword evidence="3" id="KW-1185">Reference proteome</keyword>
<dbReference type="EMBL" id="OZ020108">
    <property type="protein sequence ID" value="CAK9260643.1"/>
    <property type="molecule type" value="Genomic_DNA"/>
</dbReference>
<evidence type="ECO:0000256" key="1">
    <source>
        <dbReference type="SAM" id="MobiDB-lite"/>
    </source>
</evidence>
<name>A0ABP0W1J3_9BRYO</name>
<proteinExistence type="predicted"/>
<reference evidence="2" key="1">
    <citation type="submission" date="2024-02" db="EMBL/GenBank/DDBJ databases">
        <authorList>
            <consortium name="ELIXIR-Norway"/>
            <consortium name="Elixir Norway"/>
        </authorList>
    </citation>
    <scope>NUCLEOTIDE SEQUENCE</scope>
</reference>
<gene>
    <name evidence="2" type="ORF">CSSPJE1EN1_LOCUS6121</name>
</gene>
<sequence>MKLELIPNLASGHYLHWIQLAELEKQEKSALNGCSALHWTTTQATVRSSSSCNRFLAPNTTTIHPSHDRLHCRSEVNNCAIGKYTLLQEEKQKAAEEALSKGQDLSSRRKSHRDMELLLLQS</sequence>
<evidence type="ECO:0000313" key="3">
    <source>
        <dbReference type="Proteomes" id="UP001497444"/>
    </source>
</evidence>
<accession>A0ABP0W1J3</accession>
<organism evidence="2 3">
    <name type="scientific">Sphagnum jensenii</name>
    <dbReference type="NCBI Taxonomy" id="128206"/>
    <lineage>
        <taxon>Eukaryota</taxon>
        <taxon>Viridiplantae</taxon>
        <taxon>Streptophyta</taxon>
        <taxon>Embryophyta</taxon>
        <taxon>Bryophyta</taxon>
        <taxon>Sphagnophytina</taxon>
        <taxon>Sphagnopsida</taxon>
        <taxon>Sphagnales</taxon>
        <taxon>Sphagnaceae</taxon>
        <taxon>Sphagnum</taxon>
    </lineage>
</organism>